<dbReference type="InterPro" id="IPR036063">
    <property type="entry name" value="Smr_dom_sf"/>
</dbReference>
<evidence type="ECO:0000256" key="2">
    <source>
        <dbReference type="ARBA" id="ARBA00022730"/>
    </source>
</evidence>
<keyword evidence="3 6" id="KW-0255">Endonuclease</keyword>
<dbReference type="SUPFAM" id="SSF160443">
    <property type="entry name" value="SMR domain-like"/>
    <property type="match status" value="1"/>
</dbReference>
<keyword evidence="9" id="KW-1185">Reference proteome</keyword>
<dbReference type="Proteomes" id="UP001501321">
    <property type="component" value="Unassembled WGS sequence"/>
</dbReference>
<dbReference type="NCBIfam" id="NF003432">
    <property type="entry name" value="PRK04946.1"/>
    <property type="match status" value="1"/>
</dbReference>
<keyword evidence="2 6" id="KW-0699">rRNA-binding</keyword>
<dbReference type="PANTHER" id="PTHR35562:SF1">
    <property type="entry name" value="UPF0115 PROTEIN YFCN"/>
    <property type="match status" value="1"/>
</dbReference>
<dbReference type="InterPro" id="IPR002625">
    <property type="entry name" value="Smr_dom"/>
</dbReference>
<dbReference type="GO" id="GO:0004519">
    <property type="term" value="F:endonuclease activity"/>
    <property type="evidence" value="ECO:0007669"/>
    <property type="project" value="UniProtKB-KW"/>
</dbReference>
<dbReference type="Gene3D" id="3.30.1370.110">
    <property type="match status" value="1"/>
</dbReference>
<evidence type="ECO:0000256" key="5">
    <source>
        <dbReference type="ARBA" id="ARBA00022884"/>
    </source>
</evidence>
<feature type="domain" description="Smr" evidence="7">
    <location>
        <begin position="96"/>
        <end position="171"/>
    </location>
</feature>
<dbReference type="RefSeq" id="WP_345010380.1">
    <property type="nucleotide sequence ID" value="NZ_BAABFC010000006.1"/>
</dbReference>
<evidence type="ECO:0000313" key="8">
    <source>
        <dbReference type="EMBL" id="GAA4495349.1"/>
    </source>
</evidence>
<keyword evidence="5 6" id="KW-0694">RNA-binding</keyword>
<keyword evidence="1 6" id="KW-0540">Nuclease</keyword>
<protein>
    <recommendedName>
        <fullName evidence="6">Ribosome rescue factor SmrB</fullName>
        <ecNumber evidence="6">3.1.-.-</ecNumber>
    </recommendedName>
</protein>
<dbReference type="SMART" id="SM00463">
    <property type="entry name" value="SMR"/>
    <property type="match status" value="1"/>
</dbReference>
<dbReference type="EC" id="3.1.-.-" evidence="6"/>
<evidence type="ECO:0000256" key="1">
    <source>
        <dbReference type="ARBA" id="ARBA00022722"/>
    </source>
</evidence>
<keyword evidence="4 6" id="KW-0378">Hydrolase</keyword>
<sequence length="174" mass="19885">MKKKDELDEQDKALFREAAQGTRRIKQDTISPTYRSVKQKALARQQREDLGLAHPFSDSFEPHLSDDGPMRYVRGDVSSFEAKRLRRGDYVPDMLLDLHGLTQQQAKLELAALLEACRRQHIRCACVMHGHGKHILKQRVPMWLAQHPDVMAFHQAPKEWGGDSALLVLIELAP</sequence>
<evidence type="ECO:0000313" key="9">
    <source>
        <dbReference type="Proteomes" id="UP001501321"/>
    </source>
</evidence>
<dbReference type="PANTHER" id="PTHR35562">
    <property type="entry name" value="DNA ENDONUCLEASE SMRA-RELATED"/>
    <property type="match status" value="1"/>
</dbReference>
<dbReference type="HAMAP" id="MF_01042">
    <property type="entry name" value="SmrB"/>
    <property type="match status" value="1"/>
</dbReference>
<comment type="subunit">
    <text evidence="6">Associates with collided ribosomes, but not with correctly translating polysomes.</text>
</comment>
<proteinExistence type="inferred from homology"/>
<dbReference type="InterPro" id="IPR022990">
    <property type="entry name" value="SmrB-like"/>
</dbReference>
<reference evidence="9" key="1">
    <citation type="journal article" date="2019" name="Int. J. Syst. Evol. Microbiol.">
        <title>The Global Catalogue of Microorganisms (GCM) 10K type strain sequencing project: providing services to taxonomists for standard genome sequencing and annotation.</title>
        <authorList>
            <consortium name="The Broad Institute Genomics Platform"/>
            <consortium name="The Broad Institute Genome Sequencing Center for Infectious Disease"/>
            <person name="Wu L."/>
            <person name="Ma J."/>
        </authorList>
    </citation>
    <scope>NUCLEOTIDE SEQUENCE [LARGE SCALE GENOMIC DNA]</scope>
    <source>
        <strain evidence="9">JCM 32226</strain>
    </source>
</reference>
<organism evidence="8 9">
    <name type="scientific">Pseudaeromonas paramecii</name>
    <dbReference type="NCBI Taxonomy" id="2138166"/>
    <lineage>
        <taxon>Bacteria</taxon>
        <taxon>Pseudomonadati</taxon>
        <taxon>Pseudomonadota</taxon>
        <taxon>Gammaproteobacteria</taxon>
        <taxon>Aeromonadales</taxon>
        <taxon>Aeromonadaceae</taxon>
        <taxon>Pseudaeromonas</taxon>
    </lineage>
</organism>
<dbReference type="Pfam" id="PF01713">
    <property type="entry name" value="Smr"/>
    <property type="match status" value="1"/>
</dbReference>
<name>A0ABP8PZN1_9GAMM</name>
<comment type="caution">
    <text evidence="8">The sequence shown here is derived from an EMBL/GenBank/DDBJ whole genome shotgun (WGS) entry which is preliminary data.</text>
</comment>
<comment type="function">
    <text evidence="6">Acts as a ribosome collision sensor. Detects stalled/collided disomes (pairs of ribosomes where the leading ribosome is stalled and a second ribosome has collided with it) and endonucleolytically cleaves mRNA at the 5' boundary of the stalled ribosome. Stalled/collided disomes form a new interface (primarily via the 30S subunits) that binds SmrB. Cleaved mRNA becomes available for tmRNA ligation, leading to ribosomal subunit dissociation and rescue of stalled ribosomes.</text>
</comment>
<comment type="similarity">
    <text evidence="6">Belongs to the SmrB family.</text>
</comment>
<gene>
    <name evidence="6 8" type="primary">smrB</name>
    <name evidence="8" type="ORF">GCM10023095_08350</name>
</gene>
<accession>A0ABP8PZN1</accession>
<evidence type="ECO:0000259" key="7">
    <source>
        <dbReference type="PROSITE" id="PS50828"/>
    </source>
</evidence>
<dbReference type="PROSITE" id="PS50828">
    <property type="entry name" value="SMR"/>
    <property type="match status" value="1"/>
</dbReference>
<evidence type="ECO:0000256" key="3">
    <source>
        <dbReference type="ARBA" id="ARBA00022759"/>
    </source>
</evidence>
<evidence type="ECO:0000256" key="6">
    <source>
        <dbReference type="HAMAP-Rule" id="MF_01042"/>
    </source>
</evidence>
<evidence type="ECO:0000256" key="4">
    <source>
        <dbReference type="ARBA" id="ARBA00022801"/>
    </source>
</evidence>
<dbReference type="EMBL" id="BAABFC010000006">
    <property type="protein sequence ID" value="GAA4495349.1"/>
    <property type="molecule type" value="Genomic_DNA"/>
</dbReference>